<evidence type="ECO:0000256" key="3">
    <source>
        <dbReference type="ARBA" id="ARBA00022771"/>
    </source>
</evidence>
<dbReference type="SUPFAM" id="SSF140996">
    <property type="entry name" value="Hermes dimerisation domain"/>
    <property type="match status" value="1"/>
</dbReference>
<dbReference type="InterPro" id="IPR017907">
    <property type="entry name" value="Znf_RING_CS"/>
</dbReference>
<dbReference type="RefSeq" id="XP_065658735.1">
    <property type="nucleotide sequence ID" value="XM_065802663.1"/>
</dbReference>
<dbReference type="PANTHER" id="PTHR46481">
    <property type="entry name" value="ZINC FINGER BED DOMAIN-CONTAINING PROTEIN 4"/>
    <property type="match status" value="1"/>
</dbReference>
<dbReference type="PROSITE" id="PS50089">
    <property type="entry name" value="ZF_RING_2"/>
    <property type="match status" value="1"/>
</dbReference>
<dbReference type="InterPro" id="IPR052035">
    <property type="entry name" value="ZnF_BED_domain_contain"/>
</dbReference>
<protein>
    <submittedName>
        <fullName evidence="14">Uncharacterized protein LOC100204210 isoform X2</fullName>
    </submittedName>
</protein>
<dbReference type="Pfam" id="PF02892">
    <property type="entry name" value="zf-BED"/>
    <property type="match status" value="1"/>
</dbReference>
<dbReference type="GeneID" id="100204210"/>
<keyword evidence="5" id="KW-0805">Transcription regulation</keyword>
<dbReference type="InterPro" id="IPR036236">
    <property type="entry name" value="Znf_C2H2_sf"/>
</dbReference>
<keyword evidence="3 9" id="KW-0863">Zinc-finger</keyword>
<evidence type="ECO:0000256" key="7">
    <source>
        <dbReference type="ARBA" id="ARBA00023163"/>
    </source>
</evidence>
<name>A0ABM4CAN7_HYDVU</name>
<dbReference type="Pfam" id="PF00097">
    <property type="entry name" value="zf-C3HC4"/>
    <property type="match status" value="1"/>
</dbReference>
<evidence type="ECO:0000256" key="9">
    <source>
        <dbReference type="PROSITE-ProRule" id="PRU00175"/>
    </source>
</evidence>
<feature type="region of interest" description="Disordered" evidence="10">
    <location>
        <begin position="500"/>
        <end position="525"/>
    </location>
</feature>
<sequence length="1035" mass="118958">MPFTTSLIWDYFKKNIGEPALCKTCGNKLATKQANTTGLRKHIQTQHGKLFIELQKKEDERRSQVDEELNVIEAGASGSAKDVAFKTLTLPKKAITKKWPLQDRRQLVVDHDIITLIATECLPFSFADSENFKRFMNKILPNATIKHSTTFSKNKLPQLYHTLKVAMHEVMEKELIDLNQVAITTDHWTSRANDSYMSVTLHYISPDFALKKFTLEVCLFKERHTGINIAKALDNTISYPESLKKVPNKLCVIDQASNMACALNNSVSLITKEEGSVTCSDHKLNTALQRTVEGTPELKDAFLKASSLTTRLHKSTAFSASLKDACSRLDVSYLKIPSTVTTRWNSHYDMLHVMLRLKVPLIYLRDTEGDDWKKTVPTDEQFLLFEAIVPVLKSVKELSVFLSSDTEIRIDMSLWKVTALINFIEKEKNNYVTHGNNKLVEKFLEDLLSELNKRFPDKGRKLPAFALGHYLHPFFRGHLDVDDKNIQKLVENHPTTKEYFENSSLSVSSSSSNNGSNDSVPDNAQGWEENEYNIILSKYKEDTNSHHIHENPPIKLEMEKYQKTIRSKNAGKTDTLAWWKQHAAELPILSGVARSWLATPPTSASSERAFSASGLVITDRRYNLDSDKADKLVFIMQNYSALESYIKKWPIEQENESDIGHESDLSLPILIEENPKIPTKVRQRKKQRMDNSQSIVDYFDDETYCAAYFQSLPEHQYYSVINRNLALCHYSGTTLNWLKEYKVDFIEKHCNPPNCPELCPSGQYLSILTACQKKIKINFNTIYNLVCVGFMDSKITVKELNQNFICAICNGYLIRPVAITECLHYFCRSCIVKYLETAAEYKCPNCATLIHETNPWDMLREDKKLEFLVYKLVPNLAQNERNRRKLFYSRRGMLDPDACDADSNLNLCNQVSKKEKVEEENKTSEKQNVKMLDDSQIGLFLDFVEPDSNLRGFVNFKFCQLEKPYIRTSSHITIGHLKKYLKKKLLSGDFDYDILCNGELMGRHHTLEFIYLTRWRYKEGILELGYRPKIEKAIS</sequence>
<evidence type="ECO:0000313" key="13">
    <source>
        <dbReference type="Proteomes" id="UP001652625"/>
    </source>
</evidence>
<dbReference type="PROSITE" id="PS50808">
    <property type="entry name" value="ZF_BED"/>
    <property type="match status" value="1"/>
</dbReference>
<dbReference type="Pfam" id="PF05699">
    <property type="entry name" value="Dimer_Tnp_hAT"/>
    <property type="match status" value="1"/>
</dbReference>
<reference evidence="14" key="1">
    <citation type="submission" date="2025-08" db="UniProtKB">
        <authorList>
            <consortium name="RefSeq"/>
        </authorList>
    </citation>
    <scope>IDENTIFICATION</scope>
</reference>
<keyword evidence="6" id="KW-0238">DNA-binding</keyword>
<accession>A0ABM4CAN7</accession>
<keyword evidence="8" id="KW-0539">Nucleus</keyword>
<dbReference type="PROSITE" id="PS00518">
    <property type="entry name" value="ZF_RING_1"/>
    <property type="match status" value="1"/>
</dbReference>
<evidence type="ECO:0000256" key="8">
    <source>
        <dbReference type="ARBA" id="ARBA00023242"/>
    </source>
</evidence>
<evidence type="ECO:0000256" key="1">
    <source>
        <dbReference type="ARBA" id="ARBA00004123"/>
    </source>
</evidence>
<keyword evidence="7" id="KW-0804">Transcription</keyword>
<dbReference type="PANTHER" id="PTHR46481:SF10">
    <property type="entry name" value="ZINC FINGER BED DOMAIN-CONTAINING PROTEIN 39"/>
    <property type="match status" value="1"/>
</dbReference>
<dbReference type="Pfam" id="PF16207">
    <property type="entry name" value="RAWUL"/>
    <property type="match status" value="1"/>
</dbReference>
<comment type="subcellular location">
    <subcellularLocation>
        <location evidence="1">Nucleus</location>
    </subcellularLocation>
</comment>
<organism evidence="13 14">
    <name type="scientific">Hydra vulgaris</name>
    <name type="common">Hydra</name>
    <name type="synonym">Hydra attenuata</name>
    <dbReference type="NCBI Taxonomy" id="6087"/>
    <lineage>
        <taxon>Eukaryota</taxon>
        <taxon>Metazoa</taxon>
        <taxon>Cnidaria</taxon>
        <taxon>Hydrozoa</taxon>
        <taxon>Hydroidolina</taxon>
        <taxon>Anthoathecata</taxon>
        <taxon>Aplanulata</taxon>
        <taxon>Hydridae</taxon>
        <taxon>Hydra</taxon>
    </lineage>
</organism>
<evidence type="ECO:0000256" key="4">
    <source>
        <dbReference type="ARBA" id="ARBA00022833"/>
    </source>
</evidence>
<keyword evidence="4" id="KW-0862">Zinc</keyword>
<dbReference type="SMART" id="SM00184">
    <property type="entry name" value="RING"/>
    <property type="match status" value="1"/>
</dbReference>
<dbReference type="InterPro" id="IPR003656">
    <property type="entry name" value="Znf_BED"/>
</dbReference>
<dbReference type="SUPFAM" id="SSF57850">
    <property type="entry name" value="RING/U-box"/>
    <property type="match status" value="1"/>
</dbReference>
<dbReference type="InterPro" id="IPR032443">
    <property type="entry name" value="RAWUL"/>
</dbReference>
<keyword evidence="13" id="KW-1185">Reference proteome</keyword>
<dbReference type="Gene3D" id="3.10.20.90">
    <property type="entry name" value="Phosphatidylinositol 3-kinase Catalytic Subunit, Chain A, domain 1"/>
    <property type="match status" value="1"/>
</dbReference>
<dbReference type="InterPro" id="IPR013083">
    <property type="entry name" value="Znf_RING/FYVE/PHD"/>
</dbReference>
<feature type="compositionally biased region" description="Low complexity" evidence="10">
    <location>
        <begin position="502"/>
        <end position="519"/>
    </location>
</feature>
<dbReference type="InterPro" id="IPR012337">
    <property type="entry name" value="RNaseH-like_sf"/>
</dbReference>
<dbReference type="InterPro" id="IPR001841">
    <property type="entry name" value="Znf_RING"/>
</dbReference>
<dbReference type="Proteomes" id="UP001652625">
    <property type="component" value="Chromosome 08"/>
</dbReference>
<dbReference type="Gene3D" id="3.30.40.10">
    <property type="entry name" value="Zinc/RING finger domain, C3HC4 (zinc finger)"/>
    <property type="match status" value="1"/>
</dbReference>
<dbReference type="SMART" id="SM00614">
    <property type="entry name" value="ZnF_BED"/>
    <property type="match status" value="1"/>
</dbReference>
<evidence type="ECO:0000256" key="10">
    <source>
        <dbReference type="SAM" id="MobiDB-lite"/>
    </source>
</evidence>
<evidence type="ECO:0000259" key="12">
    <source>
        <dbReference type="PROSITE" id="PS50808"/>
    </source>
</evidence>
<feature type="domain" description="RING-type" evidence="11">
    <location>
        <begin position="806"/>
        <end position="846"/>
    </location>
</feature>
<evidence type="ECO:0000256" key="6">
    <source>
        <dbReference type="ARBA" id="ARBA00023125"/>
    </source>
</evidence>
<dbReference type="InterPro" id="IPR008906">
    <property type="entry name" value="HATC_C_dom"/>
</dbReference>
<evidence type="ECO:0000256" key="2">
    <source>
        <dbReference type="ARBA" id="ARBA00022723"/>
    </source>
</evidence>
<proteinExistence type="predicted"/>
<keyword evidence="2" id="KW-0479">Metal-binding</keyword>
<evidence type="ECO:0000256" key="5">
    <source>
        <dbReference type="ARBA" id="ARBA00023015"/>
    </source>
</evidence>
<gene>
    <name evidence="14" type="primary">LOC100204210</name>
</gene>
<evidence type="ECO:0000313" key="14">
    <source>
        <dbReference type="RefSeq" id="XP_065658735.1"/>
    </source>
</evidence>
<dbReference type="InterPro" id="IPR018957">
    <property type="entry name" value="Znf_C3HC4_RING-type"/>
</dbReference>
<evidence type="ECO:0000259" key="11">
    <source>
        <dbReference type="PROSITE" id="PS50089"/>
    </source>
</evidence>
<feature type="domain" description="BED-type" evidence="12">
    <location>
        <begin position="3"/>
        <end position="54"/>
    </location>
</feature>
<dbReference type="SUPFAM" id="SSF57667">
    <property type="entry name" value="beta-beta-alpha zinc fingers"/>
    <property type="match status" value="1"/>
</dbReference>
<dbReference type="SUPFAM" id="SSF53098">
    <property type="entry name" value="Ribonuclease H-like"/>
    <property type="match status" value="1"/>
</dbReference>